<dbReference type="EMBL" id="LAZR01002751">
    <property type="protein sequence ID" value="KKN26030.1"/>
    <property type="molecule type" value="Genomic_DNA"/>
</dbReference>
<proteinExistence type="predicted"/>
<dbReference type="AlphaFoldDB" id="A0A0F9P2I2"/>
<organism evidence="1">
    <name type="scientific">marine sediment metagenome</name>
    <dbReference type="NCBI Taxonomy" id="412755"/>
    <lineage>
        <taxon>unclassified sequences</taxon>
        <taxon>metagenomes</taxon>
        <taxon>ecological metagenomes</taxon>
    </lineage>
</organism>
<sequence length="72" mass="7904">MNSQENVVLHSVEEVTKVVCASYPHKCKGSEHALFVHLIAVGILPQVTRTKKEDLPAAVLKELQLLVAADKE</sequence>
<evidence type="ECO:0000313" key="1">
    <source>
        <dbReference type="EMBL" id="KKN26030.1"/>
    </source>
</evidence>
<accession>A0A0F9P2I2</accession>
<comment type="caution">
    <text evidence="1">The sequence shown here is derived from an EMBL/GenBank/DDBJ whole genome shotgun (WGS) entry which is preliminary data.</text>
</comment>
<gene>
    <name evidence="1" type="ORF">LCGC14_0878750</name>
</gene>
<name>A0A0F9P2I2_9ZZZZ</name>
<protein>
    <submittedName>
        <fullName evidence="1">Uncharacterized protein</fullName>
    </submittedName>
</protein>
<reference evidence="1" key="1">
    <citation type="journal article" date="2015" name="Nature">
        <title>Complex archaea that bridge the gap between prokaryotes and eukaryotes.</title>
        <authorList>
            <person name="Spang A."/>
            <person name="Saw J.H."/>
            <person name="Jorgensen S.L."/>
            <person name="Zaremba-Niedzwiedzka K."/>
            <person name="Martijn J."/>
            <person name="Lind A.E."/>
            <person name="van Eijk R."/>
            <person name="Schleper C."/>
            <person name="Guy L."/>
            <person name="Ettema T.J."/>
        </authorList>
    </citation>
    <scope>NUCLEOTIDE SEQUENCE</scope>
</reference>